<organism evidence="2 3">
    <name type="scientific">Streptomyces machairae</name>
    <dbReference type="NCBI Taxonomy" id="3134109"/>
    <lineage>
        <taxon>Bacteria</taxon>
        <taxon>Bacillati</taxon>
        <taxon>Actinomycetota</taxon>
        <taxon>Actinomycetes</taxon>
        <taxon>Kitasatosporales</taxon>
        <taxon>Streptomycetaceae</taxon>
        <taxon>Streptomyces</taxon>
    </lineage>
</organism>
<accession>A0ABU8URW3</accession>
<dbReference type="EMBL" id="JBBKAK010000001">
    <property type="protein sequence ID" value="MEJ8671643.1"/>
    <property type="molecule type" value="Genomic_DNA"/>
</dbReference>
<protein>
    <submittedName>
        <fullName evidence="2">Uncharacterized protein</fullName>
    </submittedName>
</protein>
<keyword evidence="3" id="KW-1185">Reference proteome</keyword>
<gene>
    <name evidence="2" type="ORF">WKI71_34645</name>
</gene>
<evidence type="ECO:0000313" key="2">
    <source>
        <dbReference type="EMBL" id="MEJ8671643.1"/>
    </source>
</evidence>
<dbReference type="Proteomes" id="UP001376459">
    <property type="component" value="Unassembled WGS sequence"/>
</dbReference>
<sequence>MRSAALSPGPATGSRAAGSRFGDARHHVGPMVCSRNQLGRRRAEFDEASITHS</sequence>
<feature type="region of interest" description="Disordered" evidence="1">
    <location>
        <begin position="1"/>
        <end position="35"/>
    </location>
</feature>
<proteinExistence type="predicted"/>
<reference evidence="2 3" key="1">
    <citation type="submission" date="2024-03" db="EMBL/GenBank/DDBJ databases">
        <title>Novel Streptomyces species of biotechnological and ecological value are a feature of Machair soil.</title>
        <authorList>
            <person name="Prole J.R."/>
            <person name="Goodfellow M."/>
            <person name="Allenby N."/>
            <person name="Ward A.C."/>
        </authorList>
    </citation>
    <scope>NUCLEOTIDE SEQUENCE [LARGE SCALE GENOMIC DNA]</scope>
    <source>
        <strain evidence="2 3">MS1.AVA.1</strain>
    </source>
</reference>
<evidence type="ECO:0000256" key="1">
    <source>
        <dbReference type="SAM" id="MobiDB-lite"/>
    </source>
</evidence>
<comment type="caution">
    <text evidence="2">The sequence shown here is derived from an EMBL/GenBank/DDBJ whole genome shotgun (WGS) entry which is preliminary data.</text>
</comment>
<evidence type="ECO:0000313" key="3">
    <source>
        <dbReference type="Proteomes" id="UP001376459"/>
    </source>
</evidence>
<name>A0ABU8URW3_9ACTN</name>